<dbReference type="CDD" id="cd07563">
    <property type="entry name" value="Peptidase_S41_IRBP"/>
    <property type="match status" value="1"/>
</dbReference>
<dbReference type="PROSITE" id="PS51257">
    <property type="entry name" value="PROKAR_LIPOPROTEIN"/>
    <property type="match status" value="1"/>
</dbReference>
<sequence>MTTHNRSFAPTSKQPMAKLLPIAATVLLCACGGGGGGSNSSNSSNTGNTPDNTTGNNDSIAAQYQGTWLAEAYGSAFKIEDDSLALYRFTNNYCFLEEQFSQIDNEDVQRALRINDSGQMEWYSQNGDADFGAPSHPYNAASDLPAACLDGLEPVLGQAGYDNSAAYVYDVFRDIFSQYFVDLEKVGATWHSLADELRYQLPESADDDGLIAALDALLAPLADTHNYVELPNGQSLRSFTKPTLDQVLISEALQLLGITTPVNANDLTSQQIDDITYYVDSELELIEAITLNYAEQPEDIQRSDNGLVTWFSNQGIGYLHIAAMTGYGDDDAAELDDLASTESAIDHIDAIMDQALTDLADVSALIIDVRTNGGGNDYISLAIASRFAQQDVLAYRKQARLGSARTEPMDVVISPRGNMTYAGPVYLLVSPNTVSAAETFTLAMSAMSQVTLVGEATHGAFSDVLEWTLPNGLHIGLSNEFYLTPEGQWLEGQGVPVDITVPSFSLEARANHQDDAIEAVLEQL</sequence>
<accession>A0AAV3U143</accession>
<keyword evidence="4" id="KW-1185">Reference proteome</keyword>
<dbReference type="InterPro" id="IPR005151">
    <property type="entry name" value="Tail-specific_protease"/>
</dbReference>
<feature type="region of interest" description="Disordered" evidence="1">
    <location>
        <begin position="36"/>
        <end position="58"/>
    </location>
</feature>
<protein>
    <recommendedName>
        <fullName evidence="2">Tail specific protease domain-containing protein</fullName>
    </recommendedName>
</protein>
<gene>
    <name evidence="3" type="ORF">GCM10025791_18600</name>
</gene>
<feature type="domain" description="Tail specific protease" evidence="2">
    <location>
        <begin position="293"/>
        <end position="502"/>
    </location>
</feature>
<reference evidence="4" key="1">
    <citation type="journal article" date="2019" name="Int. J. Syst. Evol. Microbiol.">
        <title>The Global Catalogue of Microorganisms (GCM) 10K type strain sequencing project: providing services to taxonomists for standard genome sequencing and annotation.</title>
        <authorList>
            <consortium name="The Broad Institute Genomics Platform"/>
            <consortium name="The Broad Institute Genome Sequencing Center for Infectious Disease"/>
            <person name="Wu L."/>
            <person name="Ma J."/>
        </authorList>
    </citation>
    <scope>NUCLEOTIDE SEQUENCE [LARGE SCALE GENOMIC DNA]</scope>
    <source>
        <strain evidence="4">JCM 19134</strain>
    </source>
</reference>
<name>A0AAV3U143_9ALTE</name>
<feature type="compositionally biased region" description="Low complexity" evidence="1">
    <location>
        <begin position="39"/>
        <end position="58"/>
    </location>
</feature>
<evidence type="ECO:0000256" key="1">
    <source>
        <dbReference type="SAM" id="MobiDB-lite"/>
    </source>
</evidence>
<evidence type="ECO:0000259" key="2">
    <source>
        <dbReference type="SMART" id="SM00245"/>
    </source>
</evidence>
<dbReference type="Proteomes" id="UP001409585">
    <property type="component" value="Unassembled WGS sequence"/>
</dbReference>
<organism evidence="3 4">
    <name type="scientific">Halioxenophilus aromaticivorans</name>
    <dbReference type="NCBI Taxonomy" id="1306992"/>
    <lineage>
        <taxon>Bacteria</taxon>
        <taxon>Pseudomonadati</taxon>
        <taxon>Pseudomonadota</taxon>
        <taxon>Gammaproteobacteria</taxon>
        <taxon>Alteromonadales</taxon>
        <taxon>Alteromonadaceae</taxon>
        <taxon>Halioxenophilus</taxon>
    </lineage>
</organism>
<evidence type="ECO:0000313" key="3">
    <source>
        <dbReference type="EMBL" id="GAA4940556.1"/>
    </source>
</evidence>
<dbReference type="PANTHER" id="PTHR11261">
    <property type="entry name" value="INTERPHOTORECEPTOR RETINOID-BINDING PROTEIN"/>
    <property type="match status" value="1"/>
</dbReference>
<dbReference type="AlphaFoldDB" id="A0AAV3U143"/>
<dbReference type="Pfam" id="PF03572">
    <property type="entry name" value="Peptidase_S41"/>
    <property type="match status" value="1"/>
</dbReference>
<dbReference type="EMBL" id="BAABLX010000011">
    <property type="protein sequence ID" value="GAA4940556.1"/>
    <property type="molecule type" value="Genomic_DNA"/>
</dbReference>
<dbReference type="Gene3D" id="3.90.226.10">
    <property type="entry name" value="2-enoyl-CoA Hydratase, Chain A, domain 1"/>
    <property type="match status" value="1"/>
</dbReference>
<dbReference type="SMART" id="SM00245">
    <property type="entry name" value="TSPc"/>
    <property type="match status" value="1"/>
</dbReference>
<dbReference type="Gene3D" id="3.30.750.44">
    <property type="match status" value="1"/>
</dbReference>
<dbReference type="SUPFAM" id="SSF52096">
    <property type="entry name" value="ClpP/crotonase"/>
    <property type="match status" value="1"/>
</dbReference>
<dbReference type="PANTHER" id="PTHR11261:SF3">
    <property type="entry name" value="RETINOL-BINDING PROTEIN 3"/>
    <property type="match status" value="1"/>
</dbReference>
<comment type="caution">
    <text evidence="3">The sequence shown here is derived from an EMBL/GenBank/DDBJ whole genome shotgun (WGS) entry which is preliminary data.</text>
</comment>
<dbReference type="GO" id="GO:0006508">
    <property type="term" value="P:proteolysis"/>
    <property type="evidence" value="ECO:0007669"/>
    <property type="project" value="InterPro"/>
</dbReference>
<dbReference type="RefSeq" id="WP_345420609.1">
    <property type="nucleotide sequence ID" value="NZ_AP031496.1"/>
</dbReference>
<dbReference type="InterPro" id="IPR029045">
    <property type="entry name" value="ClpP/crotonase-like_dom_sf"/>
</dbReference>
<dbReference type="GO" id="GO:0008236">
    <property type="term" value="F:serine-type peptidase activity"/>
    <property type="evidence" value="ECO:0007669"/>
    <property type="project" value="InterPro"/>
</dbReference>
<evidence type="ECO:0000313" key="4">
    <source>
        <dbReference type="Proteomes" id="UP001409585"/>
    </source>
</evidence>
<proteinExistence type="predicted"/>